<proteinExistence type="predicted"/>
<name>A0ABY4JRJ1_9BACI</name>
<protein>
    <submittedName>
        <fullName evidence="1">YezD family protein</fullName>
    </submittedName>
</protein>
<evidence type="ECO:0000313" key="2">
    <source>
        <dbReference type="Proteomes" id="UP000830639"/>
    </source>
</evidence>
<organism evidence="1 2">
    <name type="scientific">Gottfriedia acidiceleris</name>
    <dbReference type="NCBI Taxonomy" id="371036"/>
    <lineage>
        <taxon>Bacteria</taxon>
        <taxon>Bacillati</taxon>
        <taxon>Bacillota</taxon>
        <taxon>Bacilli</taxon>
        <taxon>Bacillales</taxon>
        <taxon>Bacillaceae</taxon>
        <taxon>Gottfriedia</taxon>
    </lineage>
</organism>
<dbReference type="InterPro" id="IPR018743">
    <property type="entry name" value="DUF2292"/>
</dbReference>
<evidence type="ECO:0000313" key="1">
    <source>
        <dbReference type="EMBL" id="UPM55705.1"/>
    </source>
</evidence>
<sequence>MSQTNDLTPIIEVVESLLNGLRFGTITLVVQDGRIIQVEKQEKIRLK</sequence>
<gene>
    <name evidence="1" type="ORF">MY490_07695</name>
</gene>
<dbReference type="RefSeq" id="WP_097978548.1">
    <property type="nucleotide sequence ID" value="NZ_CP096034.1"/>
</dbReference>
<dbReference type="EMBL" id="CP096034">
    <property type="protein sequence ID" value="UPM55705.1"/>
    <property type="molecule type" value="Genomic_DNA"/>
</dbReference>
<reference evidence="1 2" key="1">
    <citation type="submission" date="2022-04" db="EMBL/GenBank/DDBJ databases">
        <title>Mechanism of arsenic methylation and mitigation arsenic toxicity by Bacillus sp. LH14 from an Arsenic-Contaminated Paddy Soil.</title>
        <authorList>
            <person name="Wang D."/>
        </authorList>
    </citation>
    <scope>NUCLEOTIDE SEQUENCE [LARGE SCALE GENOMIC DNA]</scope>
    <source>
        <strain evidence="1 2">LH14</strain>
    </source>
</reference>
<dbReference type="Pfam" id="PF10055">
    <property type="entry name" value="DUF2292"/>
    <property type="match status" value="1"/>
</dbReference>
<dbReference type="Proteomes" id="UP000830639">
    <property type="component" value="Chromosome"/>
</dbReference>
<keyword evidence="2" id="KW-1185">Reference proteome</keyword>
<accession>A0ABY4JRJ1</accession>